<dbReference type="KEGG" id="bpg:Bathy02g00270"/>
<dbReference type="InterPro" id="IPR046458">
    <property type="entry name" value="PMI_typeI_hel"/>
</dbReference>
<comment type="catalytic activity">
    <reaction evidence="1">
        <text>D-mannose 6-phosphate = D-fructose 6-phosphate</text>
        <dbReference type="Rhea" id="RHEA:12356"/>
        <dbReference type="ChEBI" id="CHEBI:58735"/>
        <dbReference type="ChEBI" id="CHEBI:61527"/>
        <dbReference type="EC" id="5.3.1.8"/>
    </reaction>
</comment>
<dbReference type="RefSeq" id="XP_007514601.1">
    <property type="nucleotide sequence ID" value="XM_007514539.1"/>
</dbReference>
<name>K8EAP6_9CHLO</name>
<dbReference type="PROSITE" id="PS00966">
    <property type="entry name" value="PMI_I_2"/>
    <property type="match status" value="1"/>
</dbReference>
<dbReference type="EC" id="5.3.1.8" evidence="4"/>
<dbReference type="PRINTS" id="PR00714">
    <property type="entry name" value="MAN6PISMRASE"/>
</dbReference>
<keyword evidence="7 12" id="KW-0413">Isomerase</keyword>
<dbReference type="GO" id="GO:0009298">
    <property type="term" value="P:GDP-mannose biosynthetic process"/>
    <property type="evidence" value="ECO:0007669"/>
    <property type="project" value="UniProtKB-UniPathway"/>
</dbReference>
<evidence type="ECO:0000256" key="1">
    <source>
        <dbReference type="ARBA" id="ARBA00000757"/>
    </source>
</evidence>
<evidence type="ECO:0000256" key="9">
    <source>
        <dbReference type="PIRSR" id="PIRSR001480-2"/>
    </source>
</evidence>
<keyword evidence="5 9" id="KW-0479">Metal-binding</keyword>
<feature type="active site" evidence="8">
    <location>
        <position position="294"/>
    </location>
</feature>
<dbReference type="PROSITE" id="PS00965">
    <property type="entry name" value="PMI_I_1"/>
    <property type="match status" value="1"/>
</dbReference>
<dbReference type="UniPathway" id="UPA00126">
    <property type="reaction ID" value="UER00423"/>
</dbReference>
<dbReference type="Pfam" id="PF20511">
    <property type="entry name" value="PMI_typeI_cat"/>
    <property type="match status" value="1"/>
</dbReference>
<dbReference type="GO" id="GO:0005829">
    <property type="term" value="C:cytosol"/>
    <property type="evidence" value="ECO:0007669"/>
    <property type="project" value="TreeGrafter"/>
</dbReference>
<evidence type="ECO:0000256" key="4">
    <source>
        <dbReference type="ARBA" id="ARBA00011956"/>
    </source>
</evidence>
<dbReference type="CDD" id="cd07011">
    <property type="entry name" value="cupin_PMI_type_I_N"/>
    <property type="match status" value="1"/>
</dbReference>
<dbReference type="Gene3D" id="2.60.120.10">
    <property type="entry name" value="Jelly Rolls"/>
    <property type="match status" value="2"/>
</dbReference>
<dbReference type="SUPFAM" id="SSF51182">
    <property type="entry name" value="RmlC-like cupins"/>
    <property type="match status" value="1"/>
</dbReference>
<feature type="domain" description="Phosphomannose isomerase type I helical insertion" evidence="11">
    <location>
        <begin position="185"/>
        <end position="256"/>
    </location>
</feature>
<evidence type="ECO:0000256" key="6">
    <source>
        <dbReference type="ARBA" id="ARBA00022833"/>
    </source>
</evidence>
<dbReference type="Gene3D" id="1.10.441.10">
    <property type="entry name" value="Phosphomannose Isomerase, domain 2"/>
    <property type="match status" value="1"/>
</dbReference>
<dbReference type="PIRSF" id="PIRSF001480">
    <property type="entry name" value="Mannose-6-phosphate_isomerase"/>
    <property type="match status" value="1"/>
</dbReference>
<dbReference type="GO" id="GO:0008270">
    <property type="term" value="F:zinc ion binding"/>
    <property type="evidence" value="ECO:0007669"/>
    <property type="project" value="InterPro"/>
</dbReference>
<feature type="binding site" evidence="9">
    <location>
        <position position="115"/>
    </location>
    <ligand>
        <name>Zn(2+)</name>
        <dbReference type="ChEBI" id="CHEBI:29105"/>
    </ligand>
</feature>
<dbReference type="InterPro" id="IPR046457">
    <property type="entry name" value="PMI_typeI_cat"/>
</dbReference>
<evidence type="ECO:0000256" key="3">
    <source>
        <dbReference type="ARBA" id="ARBA00010772"/>
    </source>
</evidence>
<dbReference type="NCBIfam" id="TIGR00218">
    <property type="entry name" value="manA"/>
    <property type="match status" value="1"/>
</dbReference>
<comment type="pathway">
    <text evidence="2">Nucleotide-sugar biosynthesis; GDP-alpha-D-mannose biosynthesis; alpha-D-mannose 1-phosphate from D-fructose 6-phosphate: step 1/2.</text>
</comment>
<dbReference type="GO" id="GO:0005975">
    <property type="term" value="P:carbohydrate metabolic process"/>
    <property type="evidence" value="ECO:0007669"/>
    <property type="project" value="InterPro"/>
</dbReference>
<feature type="binding site" evidence="9">
    <location>
        <position position="117"/>
    </location>
    <ligand>
        <name>Zn(2+)</name>
        <dbReference type="ChEBI" id="CHEBI:29105"/>
    </ligand>
</feature>
<proteinExistence type="inferred from homology"/>
<sequence length="415" mass="45981">MKRGALVQLKCAIQHYDWGVSGQTPSAVAELGSLNREEKIDEEKPHAELWMGTHLSGLNVIKETDSSSSSSSSSLKQHVEANAKETLGEKCLKRFGNDLPFLLKVLSVAKALSIQAHPDKQLAEKLHEEKPHMYKDANHKPEMALAVTEFEAMSGFISEPKEALEKCPELKLLTGIRLEEMDAMKEDKKAQMKYLFTKVMLAEKEEVAKHVRALVKRLKEEAEGKGGNGDDERDRLALRLNGQYPDDVGVMCAYLLNYIKLQPGEAVYMAANEPHAYLDGECVEVMATSDNVVRAGLTPKARDTEILCDMLTYKLGKPEVLTGDVIDKNTKRYSPPFDEFELEVISCSKNETAELTVSQGPSILLVKNGKGTLNGDVMIEKGSVVFANANEKMTLTNSDDGEVSIYRAQVNTRVF</sequence>
<dbReference type="STRING" id="41875.K8EAP6"/>
<keyword evidence="13" id="KW-1185">Reference proteome</keyword>
<gene>
    <name evidence="12" type="ORF">Bathy02g00270</name>
</gene>
<dbReference type="GeneID" id="19017140"/>
<dbReference type="InterPro" id="IPR011051">
    <property type="entry name" value="RmlC_Cupin_sf"/>
</dbReference>
<feature type="domain" description="Phosphomannose isomerase type I catalytic" evidence="10">
    <location>
        <begin position="6"/>
        <end position="156"/>
    </location>
</feature>
<reference evidence="12 13" key="1">
    <citation type="submission" date="2011-10" db="EMBL/GenBank/DDBJ databases">
        <authorList>
            <person name="Genoscope - CEA"/>
        </authorList>
    </citation>
    <scope>NUCLEOTIDE SEQUENCE [LARGE SCALE GENOMIC DNA]</scope>
    <source>
        <strain evidence="12 13">RCC 1105</strain>
    </source>
</reference>
<feature type="binding site" evidence="9">
    <location>
        <position position="142"/>
    </location>
    <ligand>
        <name>Zn(2+)</name>
        <dbReference type="ChEBI" id="CHEBI:29105"/>
    </ligand>
</feature>
<comment type="similarity">
    <text evidence="3">Belongs to the mannose-6-phosphate isomerase type 1 family.</text>
</comment>
<dbReference type="InterPro" id="IPR018050">
    <property type="entry name" value="Pmannose_isomerase-type1_CS"/>
</dbReference>
<evidence type="ECO:0000259" key="10">
    <source>
        <dbReference type="Pfam" id="PF20511"/>
    </source>
</evidence>
<evidence type="ECO:0000256" key="8">
    <source>
        <dbReference type="PIRSR" id="PIRSR001480-1"/>
    </source>
</evidence>
<evidence type="ECO:0000313" key="12">
    <source>
        <dbReference type="EMBL" id="CCO14841.1"/>
    </source>
</evidence>
<dbReference type="Pfam" id="PF20512">
    <property type="entry name" value="PMI_typeI_hel"/>
    <property type="match status" value="1"/>
</dbReference>
<dbReference type="InterPro" id="IPR001250">
    <property type="entry name" value="Man6P_Isoase-1"/>
</dbReference>
<evidence type="ECO:0000313" key="13">
    <source>
        <dbReference type="Proteomes" id="UP000198341"/>
    </source>
</evidence>
<protein>
    <recommendedName>
        <fullName evidence="4">mannose-6-phosphate isomerase</fullName>
        <ecNumber evidence="4">5.3.1.8</ecNumber>
    </recommendedName>
</protein>
<evidence type="ECO:0000259" key="11">
    <source>
        <dbReference type="Pfam" id="PF20512"/>
    </source>
</evidence>
<dbReference type="EMBL" id="FO082277">
    <property type="protein sequence ID" value="CCO14841.1"/>
    <property type="molecule type" value="Genomic_DNA"/>
</dbReference>
<organism evidence="12 13">
    <name type="scientific">Bathycoccus prasinos</name>
    <dbReference type="NCBI Taxonomy" id="41875"/>
    <lineage>
        <taxon>Eukaryota</taxon>
        <taxon>Viridiplantae</taxon>
        <taxon>Chlorophyta</taxon>
        <taxon>Mamiellophyceae</taxon>
        <taxon>Mamiellales</taxon>
        <taxon>Bathycoccaceae</taxon>
        <taxon>Bathycoccus</taxon>
    </lineage>
</organism>
<feature type="binding site" evidence="9">
    <location>
        <position position="275"/>
    </location>
    <ligand>
        <name>Zn(2+)</name>
        <dbReference type="ChEBI" id="CHEBI:29105"/>
    </ligand>
</feature>
<comment type="cofactor">
    <cofactor evidence="9">
        <name>Zn(2+)</name>
        <dbReference type="ChEBI" id="CHEBI:29105"/>
    </cofactor>
    <text evidence="9">Binds 1 zinc ion per subunit.</text>
</comment>
<dbReference type="Proteomes" id="UP000198341">
    <property type="component" value="Chromosome 2"/>
</dbReference>
<dbReference type="AlphaFoldDB" id="K8EAP6"/>
<dbReference type="InterPro" id="IPR016305">
    <property type="entry name" value="Mannose-6-P_Isomerase"/>
</dbReference>
<dbReference type="PANTHER" id="PTHR10309:SF0">
    <property type="entry name" value="MANNOSE-6-PHOSPHATE ISOMERASE"/>
    <property type="match status" value="1"/>
</dbReference>
<evidence type="ECO:0000256" key="2">
    <source>
        <dbReference type="ARBA" id="ARBA00004666"/>
    </source>
</evidence>
<keyword evidence="6 9" id="KW-0862">Zinc</keyword>
<evidence type="ECO:0000256" key="5">
    <source>
        <dbReference type="ARBA" id="ARBA00022723"/>
    </source>
</evidence>
<dbReference type="InterPro" id="IPR014710">
    <property type="entry name" value="RmlC-like_jellyroll"/>
</dbReference>
<dbReference type="PANTHER" id="PTHR10309">
    <property type="entry name" value="MANNOSE-6-PHOSPHATE ISOMERASE"/>
    <property type="match status" value="1"/>
</dbReference>
<dbReference type="OrthoDB" id="6605218at2759"/>
<evidence type="ECO:0000256" key="7">
    <source>
        <dbReference type="ARBA" id="ARBA00023235"/>
    </source>
</evidence>
<dbReference type="eggNOG" id="KOG2757">
    <property type="taxonomic scope" value="Eukaryota"/>
</dbReference>
<accession>K8EAP6</accession>
<dbReference type="GO" id="GO:0004476">
    <property type="term" value="F:mannose-6-phosphate isomerase activity"/>
    <property type="evidence" value="ECO:0007669"/>
    <property type="project" value="UniProtKB-EC"/>
</dbReference>